<gene>
    <name evidence="8" type="ORF">OLMES_1160</name>
</gene>
<evidence type="ECO:0000256" key="5">
    <source>
        <dbReference type="ARBA" id="ARBA00023002"/>
    </source>
</evidence>
<evidence type="ECO:0000313" key="8">
    <source>
        <dbReference type="EMBL" id="ARU55244.1"/>
    </source>
</evidence>
<dbReference type="GO" id="GO:0008198">
    <property type="term" value="F:ferrous iron binding"/>
    <property type="evidence" value="ECO:0007669"/>
    <property type="project" value="TreeGrafter"/>
</dbReference>
<dbReference type="InterPro" id="IPR005123">
    <property type="entry name" value="Oxoglu/Fe-dep_dioxygenase_dom"/>
</dbReference>
<keyword evidence="9" id="KW-1185">Reference proteome</keyword>
<evidence type="ECO:0000256" key="2">
    <source>
        <dbReference type="ARBA" id="ARBA00022723"/>
    </source>
</evidence>
<dbReference type="GO" id="GO:0071456">
    <property type="term" value="P:cellular response to hypoxia"/>
    <property type="evidence" value="ECO:0007669"/>
    <property type="project" value="TreeGrafter"/>
</dbReference>
<dbReference type="OrthoDB" id="9783171at2"/>
<dbReference type="PANTHER" id="PTHR12907:SF26">
    <property type="entry name" value="HIF PROLYL HYDROXYLASE, ISOFORM C"/>
    <property type="match status" value="1"/>
</dbReference>
<dbReference type="InterPro" id="IPR051559">
    <property type="entry name" value="HIF_prolyl_hydroxylases"/>
</dbReference>
<accession>A0A1Y0I726</accession>
<reference evidence="8 9" key="1">
    <citation type="submission" date="2017-05" db="EMBL/GenBank/DDBJ databases">
        <title>Genomic insights into alkan degradation activity of Oleiphilus messinensis.</title>
        <authorList>
            <person name="Kozyavkin S.A."/>
            <person name="Slesarev A.I."/>
            <person name="Golyshin P.N."/>
            <person name="Korzhenkov A."/>
            <person name="Golyshina O.N."/>
            <person name="Toshchakov S.V."/>
        </authorList>
    </citation>
    <scope>NUCLEOTIDE SEQUENCE [LARGE SCALE GENOMIC DNA]</scope>
    <source>
        <strain evidence="8 9">ME102</strain>
    </source>
</reference>
<dbReference type="GO" id="GO:0031418">
    <property type="term" value="F:L-ascorbic acid binding"/>
    <property type="evidence" value="ECO:0007669"/>
    <property type="project" value="UniProtKB-KW"/>
</dbReference>
<dbReference type="PROSITE" id="PS51471">
    <property type="entry name" value="FE2OG_OXY"/>
    <property type="match status" value="1"/>
</dbReference>
<dbReference type="AlphaFoldDB" id="A0A1Y0I726"/>
<dbReference type="GO" id="GO:0031543">
    <property type="term" value="F:peptidyl-proline dioxygenase activity"/>
    <property type="evidence" value="ECO:0007669"/>
    <property type="project" value="TreeGrafter"/>
</dbReference>
<dbReference type="InterPro" id="IPR044862">
    <property type="entry name" value="Pro_4_hyd_alph_FE2OG_OXY"/>
</dbReference>
<dbReference type="Pfam" id="PF13640">
    <property type="entry name" value="2OG-FeII_Oxy_3"/>
    <property type="match status" value="1"/>
</dbReference>
<dbReference type="SMART" id="SM00702">
    <property type="entry name" value="P4Hc"/>
    <property type="match status" value="1"/>
</dbReference>
<protein>
    <submittedName>
        <fullName evidence="8">2OG-Fe(II) oxygenase family oxidoreductase</fullName>
    </submittedName>
</protein>
<evidence type="ECO:0000256" key="4">
    <source>
        <dbReference type="ARBA" id="ARBA00022964"/>
    </source>
</evidence>
<evidence type="ECO:0000256" key="1">
    <source>
        <dbReference type="ARBA" id="ARBA00001961"/>
    </source>
</evidence>
<organism evidence="8 9">
    <name type="scientific">Oleiphilus messinensis</name>
    <dbReference type="NCBI Taxonomy" id="141451"/>
    <lineage>
        <taxon>Bacteria</taxon>
        <taxon>Pseudomonadati</taxon>
        <taxon>Pseudomonadota</taxon>
        <taxon>Gammaproteobacteria</taxon>
        <taxon>Oceanospirillales</taxon>
        <taxon>Oleiphilaceae</taxon>
        <taxon>Oleiphilus</taxon>
    </lineage>
</organism>
<comment type="cofactor">
    <cofactor evidence="1">
        <name>L-ascorbate</name>
        <dbReference type="ChEBI" id="CHEBI:38290"/>
    </cofactor>
</comment>
<sequence length="221" mass="25620">MELSLSESPLLATHHPCVFETISRGLWQQGYVVLENAIPPSVFATLENNFLKLNENTFSEAGIGRGRDHTANNFVRNDKIVWLENDSELADWFDWIDTLKQELNRRLFLGLFDFECHYSIYKPGDFYKTHVDAFRGRSNRKLTMVTYFNRGWQPQDGGGLVIYGADKVTRITTVYPERNTLVLFLSEDFPHEVLTTHRDRYSLAGWFRVNNSTAEHIDPPL</sequence>
<dbReference type="InterPro" id="IPR006620">
    <property type="entry name" value="Pro_4_hyd_alph"/>
</dbReference>
<dbReference type="RefSeq" id="WP_087460371.1">
    <property type="nucleotide sequence ID" value="NZ_CP021425.1"/>
</dbReference>
<dbReference type="PANTHER" id="PTHR12907">
    <property type="entry name" value="EGL NINE HOMOLOG-RELATED"/>
    <property type="match status" value="1"/>
</dbReference>
<keyword evidence="5" id="KW-0560">Oxidoreductase</keyword>
<keyword evidence="6" id="KW-0408">Iron</keyword>
<dbReference type="EMBL" id="CP021425">
    <property type="protein sequence ID" value="ARU55244.1"/>
    <property type="molecule type" value="Genomic_DNA"/>
</dbReference>
<dbReference type="KEGG" id="ome:OLMES_1160"/>
<proteinExistence type="predicted"/>
<evidence type="ECO:0000259" key="7">
    <source>
        <dbReference type="PROSITE" id="PS51471"/>
    </source>
</evidence>
<dbReference type="Proteomes" id="UP000196027">
    <property type="component" value="Chromosome"/>
</dbReference>
<evidence type="ECO:0000256" key="6">
    <source>
        <dbReference type="ARBA" id="ARBA00023004"/>
    </source>
</evidence>
<evidence type="ECO:0000256" key="3">
    <source>
        <dbReference type="ARBA" id="ARBA00022896"/>
    </source>
</evidence>
<keyword evidence="3" id="KW-0847">Vitamin C</keyword>
<dbReference type="Gene3D" id="2.60.120.620">
    <property type="entry name" value="q2cbj1_9rhob like domain"/>
    <property type="match status" value="1"/>
</dbReference>
<keyword evidence="2" id="KW-0479">Metal-binding</keyword>
<feature type="domain" description="Fe2OG dioxygenase" evidence="7">
    <location>
        <begin position="107"/>
        <end position="209"/>
    </location>
</feature>
<keyword evidence="4" id="KW-0223">Dioxygenase</keyword>
<name>A0A1Y0I726_9GAMM</name>
<evidence type="ECO:0000313" key="9">
    <source>
        <dbReference type="Proteomes" id="UP000196027"/>
    </source>
</evidence>